<gene>
    <name evidence="1" type="ORF">N7G274_000727</name>
</gene>
<organism evidence="1 2">
    <name type="scientific">Stereocaulon virgatum</name>
    <dbReference type="NCBI Taxonomy" id="373712"/>
    <lineage>
        <taxon>Eukaryota</taxon>
        <taxon>Fungi</taxon>
        <taxon>Dikarya</taxon>
        <taxon>Ascomycota</taxon>
        <taxon>Pezizomycotina</taxon>
        <taxon>Lecanoromycetes</taxon>
        <taxon>OSLEUM clade</taxon>
        <taxon>Lecanoromycetidae</taxon>
        <taxon>Lecanorales</taxon>
        <taxon>Lecanorineae</taxon>
        <taxon>Stereocaulaceae</taxon>
        <taxon>Stereocaulon</taxon>
    </lineage>
</organism>
<protein>
    <submittedName>
        <fullName evidence="1">Uncharacterized protein</fullName>
    </submittedName>
</protein>
<dbReference type="EMBL" id="JBEFKJ010000002">
    <property type="protein sequence ID" value="KAL2047685.1"/>
    <property type="molecule type" value="Genomic_DNA"/>
</dbReference>
<reference evidence="1 2" key="1">
    <citation type="submission" date="2024-09" db="EMBL/GenBank/DDBJ databases">
        <title>Rethinking Asexuality: The Enigmatic Case of Functional Sexual Genes in Lepraria (Stereocaulaceae).</title>
        <authorList>
            <person name="Doellman M."/>
            <person name="Sun Y."/>
            <person name="Barcenas-Pena A."/>
            <person name="Lumbsch H.T."/>
            <person name="Grewe F."/>
        </authorList>
    </citation>
    <scope>NUCLEOTIDE SEQUENCE [LARGE SCALE GENOMIC DNA]</scope>
    <source>
        <strain evidence="1 2">Mercado 3170</strain>
    </source>
</reference>
<dbReference type="Proteomes" id="UP001590950">
    <property type="component" value="Unassembled WGS sequence"/>
</dbReference>
<comment type="caution">
    <text evidence="1">The sequence shown here is derived from an EMBL/GenBank/DDBJ whole genome shotgun (WGS) entry which is preliminary data.</text>
</comment>
<accession>A0ABR4AR19</accession>
<evidence type="ECO:0000313" key="1">
    <source>
        <dbReference type="EMBL" id="KAL2047685.1"/>
    </source>
</evidence>
<proteinExistence type="predicted"/>
<evidence type="ECO:0000313" key="2">
    <source>
        <dbReference type="Proteomes" id="UP001590950"/>
    </source>
</evidence>
<keyword evidence="2" id="KW-1185">Reference proteome</keyword>
<name>A0ABR4AR19_9LECA</name>
<sequence>MDSQVKAKTIEAQEKNVVLPISVQPTAWRVEIDEFLAETKMTNLFLLTLQKMQTDGIGTLENGRFNR</sequence>